<proteinExistence type="predicted"/>
<dbReference type="Proteomes" id="UP001431532">
    <property type="component" value="Unassembled WGS sequence"/>
</dbReference>
<dbReference type="CDD" id="cd04301">
    <property type="entry name" value="NAT_SF"/>
    <property type="match status" value="1"/>
</dbReference>
<accession>A0AAW6U8X1</accession>
<organism evidence="2 3">
    <name type="scientific">Peloplasma aerotolerans</name>
    <dbReference type="NCBI Taxonomy" id="3044389"/>
    <lineage>
        <taxon>Bacteria</taxon>
        <taxon>Bacillati</taxon>
        <taxon>Mycoplasmatota</taxon>
        <taxon>Mollicutes</taxon>
        <taxon>Acholeplasmatales</taxon>
        <taxon>Acholeplasmataceae</taxon>
        <taxon>Peloplasma</taxon>
    </lineage>
</organism>
<dbReference type="Gene3D" id="3.40.630.30">
    <property type="match status" value="1"/>
</dbReference>
<feature type="domain" description="N-acetyltransferase" evidence="1">
    <location>
        <begin position="15"/>
        <end position="154"/>
    </location>
</feature>
<gene>
    <name evidence="2" type="ORF">QJ521_02400</name>
</gene>
<sequence length="154" mass="17082">MASNSLDMLVDLYQPIIKELDTPFEIVRVLSPSSDKVLDFIGTHFSKGWLSEAKAGLYKNHPTCFIARDDSKIIGFACYDATAKAYFGPTGVDEVYRGKGIGKALLLKCLVSMKEEGYGYAIIGGVEPKNWPFYEKVSGAVPIQNSKKIYQRMV</sequence>
<dbReference type="SUPFAM" id="SSF55729">
    <property type="entry name" value="Acyl-CoA N-acyltransferases (Nat)"/>
    <property type="match status" value="1"/>
</dbReference>
<dbReference type="GO" id="GO:0016747">
    <property type="term" value="F:acyltransferase activity, transferring groups other than amino-acyl groups"/>
    <property type="evidence" value="ECO:0007669"/>
    <property type="project" value="InterPro"/>
</dbReference>
<protein>
    <submittedName>
        <fullName evidence="2">GNAT family N-acetyltransferase</fullName>
    </submittedName>
</protein>
<dbReference type="AlphaFoldDB" id="A0AAW6U8X1"/>
<dbReference type="InterPro" id="IPR016181">
    <property type="entry name" value="Acyl_CoA_acyltransferase"/>
</dbReference>
<dbReference type="PROSITE" id="PS51186">
    <property type="entry name" value="GNAT"/>
    <property type="match status" value="1"/>
</dbReference>
<evidence type="ECO:0000259" key="1">
    <source>
        <dbReference type="PROSITE" id="PS51186"/>
    </source>
</evidence>
<dbReference type="EMBL" id="JASCXW010000004">
    <property type="protein sequence ID" value="MDI6452404.1"/>
    <property type="molecule type" value="Genomic_DNA"/>
</dbReference>
<dbReference type="Pfam" id="PF00583">
    <property type="entry name" value="Acetyltransf_1"/>
    <property type="match status" value="1"/>
</dbReference>
<evidence type="ECO:0000313" key="2">
    <source>
        <dbReference type="EMBL" id="MDI6452404.1"/>
    </source>
</evidence>
<name>A0AAW6U8X1_9MOLU</name>
<dbReference type="RefSeq" id="WP_282838819.1">
    <property type="nucleotide sequence ID" value="NZ_JASCXW010000004.1"/>
</dbReference>
<keyword evidence="3" id="KW-1185">Reference proteome</keyword>
<comment type="caution">
    <text evidence="2">The sequence shown here is derived from an EMBL/GenBank/DDBJ whole genome shotgun (WGS) entry which is preliminary data.</text>
</comment>
<reference evidence="2" key="1">
    <citation type="submission" date="2023-05" db="EMBL/GenBank/DDBJ databases">
        <title>Mariniplasma microaerophilum sp. nov., a novel anaerobic mollicute isolated from terrestrial mud volcano, Taman Peninsula, Russia.</title>
        <authorList>
            <person name="Khomyakova M.A."/>
            <person name="Merkel A.Y."/>
            <person name="Slobodkin A.I."/>
        </authorList>
    </citation>
    <scope>NUCLEOTIDE SEQUENCE</scope>
    <source>
        <strain evidence="2">M4Ah</strain>
    </source>
</reference>
<dbReference type="InterPro" id="IPR000182">
    <property type="entry name" value="GNAT_dom"/>
</dbReference>
<evidence type="ECO:0000313" key="3">
    <source>
        <dbReference type="Proteomes" id="UP001431532"/>
    </source>
</evidence>